<feature type="compositionally biased region" description="Basic and acidic residues" evidence="1">
    <location>
        <begin position="65"/>
        <end position="78"/>
    </location>
</feature>
<proteinExistence type="predicted"/>
<reference evidence="2 3" key="1">
    <citation type="submission" date="2017-04" db="EMBL/GenBank/DDBJ databases">
        <title>Genome Sequence of the Model Brown-Rot Fungus Postia placenta SB12.</title>
        <authorList>
            <consortium name="DOE Joint Genome Institute"/>
            <person name="Gaskell J."/>
            <person name="Kersten P."/>
            <person name="Larrondo L.F."/>
            <person name="Canessa P."/>
            <person name="Martinez D."/>
            <person name="Hibbett D."/>
            <person name="Schmoll M."/>
            <person name="Kubicek C.P."/>
            <person name="Martinez A.T."/>
            <person name="Yadav J."/>
            <person name="Master E."/>
            <person name="Magnuson J.K."/>
            <person name="James T."/>
            <person name="Yaver D."/>
            <person name="Berka R."/>
            <person name="Labutti K."/>
            <person name="Lipzen A."/>
            <person name="Aerts A."/>
            <person name="Barry K."/>
            <person name="Henrissat B."/>
            <person name="Blanchette R."/>
            <person name="Grigoriev I."/>
            <person name="Cullen D."/>
        </authorList>
    </citation>
    <scope>NUCLEOTIDE SEQUENCE [LARGE SCALE GENOMIC DNA]</scope>
    <source>
        <strain evidence="2 3">MAD-698-R-SB12</strain>
    </source>
</reference>
<organism evidence="2 3">
    <name type="scientific">Postia placenta MAD-698-R-SB12</name>
    <dbReference type="NCBI Taxonomy" id="670580"/>
    <lineage>
        <taxon>Eukaryota</taxon>
        <taxon>Fungi</taxon>
        <taxon>Dikarya</taxon>
        <taxon>Basidiomycota</taxon>
        <taxon>Agaricomycotina</taxon>
        <taxon>Agaricomycetes</taxon>
        <taxon>Polyporales</taxon>
        <taxon>Adustoporiaceae</taxon>
        <taxon>Rhodonia</taxon>
    </lineage>
</organism>
<evidence type="ECO:0000313" key="2">
    <source>
        <dbReference type="EMBL" id="OSX59334.1"/>
    </source>
</evidence>
<dbReference type="Proteomes" id="UP000194127">
    <property type="component" value="Unassembled WGS sequence"/>
</dbReference>
<feature type="region of interest" description="Disordered" evidence="1">
    <location>
        <begin position="55"/>
        <end position="88"/>
    </location>
</feature>
<dbReference type="STRING" id="670580.A0A1X6MSF9"/>
<dbReference type="GeneID" id="36324517"/>
<dbReference type="OrthoDB" id="2590590at2759"/>
<keyword evidence="3" id="KW-1185">Reference proteome</keyword>
<evidence type="ECO:0000313" key="3">
    <source>
        <dbReference type="Proteomes" id="UP000194127"/>
    </source>
</evidence>
<dbReference type="RefSeq" id="XP_024336128.1">
    <property type="nucleotide sequence ID" value="XM_024479567.1"/>
</dbReference>
<feature type="compositionally biased region" description="Polar residues" evidence="1">
    <location>
        <begin position="10"/>
        <end position="19"/>
    </location>
</feature>
<sequence>MLADALQGMRLTSLNTTSKGSRRRSAARDIRVENTGDAVSPSGRLANKTISRQVKSSALIAPTSDGERTTPAAEEHRSPGQSRPLAPTLSQQETQLFLDRAKSTAQGHATILKHSVSGLADLIAGAEARGLKVHIIPSAETSGDTDTALVVIAKDEELVQAVGHVGVWDKAVVDKAFEREVRRGYHPALLTGGGVNFACGYQSPGEFEILCSVCPSCGRTTRDLLRRDPSASCQAAALTVPFSYTMSTSNQRELPPFPERDEYGGDELPTYDDLAAQHGPNSRFGRWRSWIEKRAAERYVDLTPEELQRRRARGWGEGATDTTSGPGARQLHIQTSFASAPVSPPLQPPTPTSPTALIPEAVSPSHLEVYQFGSRFLPHTTAPVRCLLPILNDRILLIGHDNGLSALDMFPREWADNGLTEKGPADAEAKPIWEGEVVYQMSILEAVSTGQGTPQGVVLALVGPVVDWSKEQEGIRTLRMYNLASLISLAKWAIAQKGQHPLNLRQPHSSGKPGQSKKHIRQQGSLTKGLKNLVLDSPIAQPQSSSDQSYEPRTSYSDVADSPMYSKRLPPRPSERSDSVDSQSSWDVVDDLPLLWAAHYTPLASVGSRLHNTSVLFYDLWRNENQRSRGGALLAVVTKSNIFMYEAPKGERAFRLIKNESVNNPSLQEFYTPLTARSITFVQQTVLDSMSRSPSDVSPRAGGSSPNYRHTRGVSLGMHAHYYPNQLSLFAIFEKKAGLIRIADSAVGEVDLYEESGVLQQFLSPSITAGSAPRKSRASWDGRGFVKEHKGVWVPPVRFTLPVALNRSLSQSMYVLTRGKQSHIVPHPLPPSIAAVAPYRILMWSFPPTHVGCRVVVPPVNAENVPPFLQVIAFGEDGVEVQEIPLASLSERERKGKRREEELVRASADVGGDTGFLCIGGQWSLPFHQNLGRSSSVESYDSTISNDSWSTEAQLEKMRVHQGIYAWVRKGLEDWRIVWVGGSGTGHQDESDL</sequence>
<evidence type="ECO:0000256" key="1">
    <source>
        <dbReference type="SAM" id="MobiDB-lite"/>
    </source>
</evidence>
<feature type="region of interest" description="Disordered" evidence="1">
    <location>
        <begin position="249"/>
        <end position="268"/>
    </location>
</feature>
<feature type="region of interest" description="Disordered" evidence="1">
    <location>
        <begin position="541"/>
        <end position="583"/>
    </location>
</feature>
<name>A0A1X6MSF9_9APHY</name>
<protein>
    <submittedName>
        <fullName evidence="2">Uncharacterized protein</fullName>
    </submittedName>
</protein>
<feature type="region of interest" description="Disordered" evidence="1">
    <location>
        <begin position="1"/>
        <end position="43"/>
    </location>
</feature>
<dbReference type="AlphaFoldDB" id="A0A1X6MSF9"/>
<gene>
    <name evidence="2" type="ORF">POSPLADRAFT_1048672</name>
</gene>
<feature type="region of interest" description="Disordered" evidence="1">
    <location>
        <begin position="502"/>
        <end position="523"/>
    </location>
</feature>
<dbReference type="EMBL" id="KZ110602">
    <property type="protein sequence ID" value="OSX59334.1"/>
    <property type="molecule type" value="Genomic_DNA"/>
</dbReference>
<feature type="compositionally biased region" description="Polar residues" evidence="1">
    <location>
        <begin position="541"/>
        <end position="557"/>
    </location>
</feature>
<accession>A0A1X6MSF9</accession>